<dbReference type="Pfam" id="PF00041">
    <property type="entry name" value="fn3"/>
    <property type="match status" value="11"/>
</dbReference>
<sequence>MVGGRHVDLAWPPPGSPNGVISSYRLTMNGAEIYEGSFGNHTQTGLSVFTGYRFILTGFKYPSFIFLAILGNIACTSVGCSSSPEVTITTSQLPPEAVTAPSLFVQGPTSIEAQWTSPSQVNGILERYVLLVSDTFQSDGEPVYNTSDLFMDFVIRDLTRGQFYYVAVMACTGGGCTVSPPSTARTSESAPQVFSPHGVPPVRRSWICRGSYLTNPTNSTQTTASITGLAPWSLQVFRLEACTSAGCSYSPEVQSRTQEAPPVGTITLSVNPINARAVNAFWSAPAQPNGDIIYDLLFDGLFYLAPEMNEYSTLTETRVLLNTSRSNQMFVIGGLIPDSRYTVSVRASNSRGRVSSSDVMVTMPRGSPDGVLPPSLTPSGPTSILAFWTEPARNNAPGLFSNPTRAMSFSKPGLEAYTEYEFKLTAVNTYGSTESQWVSTFTLETVPGPVDPPMANVVDAYTLHVTWEPPIRPNGVIRRVNLYQNDLLRVILNGNTTEFTAVDLVPFSEYIFKVEICNNEGCSISPPSETHRTPQAPPSGQDVPTLRSDTPTSVIITWQPPSSPNGALVGYEIERRRLGSSAVFTVAALIVASPRRYRDDSPSITPYSTYEYRIRVSSSAGSYASLWAEVTTLSASPGGLRPPLVDVLGSTQILVSWDPPMETNGVILSYTIRMPQPIIYVDNITVTTYVVDSLTPYTDYEVTIEACTVGGCTESDSTPGRTQSAPPQGQDAPRADPITQTYISVIWSPPTYPNGPGIRYGLQRQKVRQPLETGIVFGLGFWELVFNGTGTSFQDRGLATFTTYMYRITTFNQIGFVTRCFRGALLELQGSVVLYYIKINSSVDTRTVSYPPDVNSTVLTSLRPNTLYALQLLISNGAYNVSSETVTEETLDGAPEGFDNPQYQVLSASSVQIMWRPPVQPNGDIISYTILLDGLEVGEVPESTLSFIISQLQPYTIYSVQVEVCTVYDCLLSNATIFTTLEFRPDISNTCGYVECSTTESVCGGQCYSGNRVCCGGSIQDYQPDYQCCDTNYLPVPSDGGSYVCCGGQFLSSREDHQCCNGQYMEVLQGQICCSDPSEDRAVVGLGDSCCDGVPFDSTGPQICCAGTFSDGFNSKCCGSSVVPTDRVCCEEIGEGRAYEPIPNNVCCGLEYVSPETALCCTSESGFSRAHLYLSEDEKLTRNDRCCGMEKISASDACCNGVGYNPLSHVCADRSSVGQGGCGLGVLCPVDQAISAYCNRCDFDTNSLVCAVAVGQFTEVPVSSLPSNVVTVCPTALTTIFSAGATTYSYLDTELSPYTTYEYAVSVHNTAGSATSQLVNATTNEAIPSGVQPPSWSVPSGVLDRIQLTWNEPIKPNGQIRTYILSRDGIEIFRGLADSFTDRNGIQPYQQYTYILSACTDVGCATSQEAVAATLEAAPDGFSDPLAISLDGYSVQISWQPPSTTNGIIREYQIHQVGTDQPVFVGDSNSFSFVHEGLTPFTSYEYSLTACTAGGCTTTNAVSAMTDEAPPQGVSKPSHVILSAFIIELYWREPSIPNGIITEYRLYRNGILSYSGEDDDFMFVDEELSPNNRYDYVLEALTGAGGTNSSTHTVQTPISAPEGIPGPTLVVVSATAVRATWTVPTIPNGDIVQYGLILMSGKPDQQTLFADDNEMARLVENLTPHTLYDVRVLACNDGGCGVGPKEYAVTFEAPPEEQGPPLLKATGPSVVEISWSPPDLPNGDITNYFIYRRSFGSSQELLVCLQGRLETSCTNAGQGLVAFSLYEYRVRVVNNEGETDSPWASIRTLEAPPVRVTQPVVVPVDSFAAQAAWFAPSQANGLILGYRIEYQEISNDPTLSYPIVVAATVDSNVFQTIFYGLSPFTAYNVRIVAFNSAGEVASPWSEVEQNPDGLSILLRWDPPGMPNGEIREYHVYEDEYLITPIYTGRTREYLFRRLSPFTEYTLVLEACTSAGCGRGDPQTVVTAEVAPDNQADPTIGSVDSNSVRLTWRRPVNPNGVISYYEVIRRSLVEAPSSRRRRDTDDSSFTQTQVIHTEYNTNADSFEYMDGSLQPFRIFEYRIRAVNSKGSTQSDWVSVQTEEAAPSGVLPPSVSLVPNVPDSVLIRWTPPGESNGIVLGYRLQRNGSAPFSFDADDELSYTDTGLEPYTVYAYSITVCSGGGCTSSLVTTIRTLESAPIFVSPPDPRAISPSQIRVNWTMPSLVTGEIINLQLKVDGTVSIPDLTGVVVIADLVPFQEYAFVLVACTSGGCSESQPAFERPFSAAPEVSWSEPESPNGVILRYELRRDGKLVYDGVATRWQDFGDDGRGLTPGQQYSYVVTAVSGEGRAISNAATVVTSADTPAGLEPPTLNPRTASVVTVQWQSPLFPNGQIQNFTLFVDGNRIYSGLALNFDAVGLDPFTEYAFFIQACTNQGCAESESVSARTLESSPRRQLQPTLTPLADNVGVASGIRAEWNPPSETNGIITGYQLFRRRIFRPSGFKSEPTNLFNSTSSLRYDDMDSLLMPDESYEYMVISKNGAGEAVSPWAVTRMLEGRPEGVTAPSITEVAATTLTVNVLEPSQPNGRITVYIIFRNGTEIGQTDATFFLDSGLEPFTFYSYTVRACTAVGCGDSNHTMIQTEQDTPTGLAPPRITEIDSTWVNVEWANPTDANGIISEFQFLHRPSCPLSEQPFVQSCQDQPFETVNKGLALNHNVSGLSPYTRYDFKVRAYNAKDFTESSTVSDVTSVTDPRLILAVKPSITSNDTTETVMIDWTGTFVLNGQLREYVLSENGDEVYSGVATTDTRPFKAEEYEFIITVVTNGGEVSYPAIIYSLTDNGRSTGAISTQWYQSVWFIAIVILIGIVILFILIGVALSRISPNKPYERERQPLPPRQRRAHNFTFASSFKYPDTESIMNDLQEDSDNDHDSFFWKYDDDDQMTNVSQTYSYTKEQTMFTDTHL</sequence>
<feature type="region of interest" description="Disordered" evidence="1">
    <location>
        <begin position="525"/>
        <end position="546"/>
    </location>
</feature>
<dbReference type="CDD" id="cd00063">
    <property type="entry name" value="FN3"/>
    <property type="match status" value="20"/>
</dbReference>
<feature type="transmembrane region" description="Helical" evidence="2">
    <location>
        <begin position="2834"/>
        <end position="2857"/>
    </location>
</feature>
<dbReference type="PANTHER" id="PTHR46957:SF7">
    <property type="entry name" value="USHERIN"/>
    <property type="match status" value="1"/>
</dbReference>
<dbReference type="Proteomes" id="UP000230750">
    <property type="component" value="Unassembled WGS sequence"/>
</dbReference>
<dbReference type="SUPFAM" id="SSF49265">
    <property type="entry name" value="Fibronectin type III"/>
    <property type="match status" value="16"/>
</dbReference>
<reference evidence="4 5" key="1">
    <citation type="journal article" date="2017" name="PLoS Biol.">
        <title>The sea cucumber genome provides insights into morphological evolution and visceral regeneration.</title>
        <authorList>
            <person name="Zhang X."/>
            <person name="Sun L."/>
            <person name="Yuan J."/>
            <person name="Sun Y."/>
            <person name="Gao Y."/>
            <person name="Zhang L."/>
            <person name="Li S."/>
            <person name="Dai H."/>
            <person name="Hamel J.F."/>
            <person name="Liu C."/>
            <person name="Yu Y."/>
            <person name="Liu S."/>
            <person name="Lin W."/>
            <person name="Guo K."/>
            <person name="Jin S."/>
            <person name="Xu P."/>
            <person name="Storey K.B."/>
            <person name="Huan P."/>
            <person name="Zhang T."/>
            <person name="Zhou Y."/>
            <person name="Zhang J."/>
            <person name="Lin C."/>
            <person name="Li X."/>
            <person name="Xing L."/>
            <person name="Huo D."/>
            <person name="Sun M."/>
            <person name="Wang L."/>
            <person name="Mercier A."/>
            <person name="Li F."/>
            <person name="Yang H."/>
            <person name="Xiang J."/>
        </authorList>
    </citation>
    <scope>NUCLEOTIDE SEQUENCE [LARGE SCALE GENOMIC DNA]</scope>
    <source>
        <strain evidence="4">Shaxun</strain>
        <tissue evidence="4">Muscle</tissue>
    </source>
</reference>
<dbReference type="InterPro" id="IPR013783">
    <property type="entry name" value="Ig-like_fold"/>
</dbReference>
<feature type="region of interest" description="Disordered" evidence="1">
    <location>
        <begin position="714"/>
        <end position="735"/>
    </location>
</feature>
<dbReference type="STRING" id="307972.A0A2G8LQ51"/>
<dbReference type="PANTHER" id="PTHR46957">
    <property type="entry name" value="CYTOKINE RECEPTOR"/>
    <property type="match status" value="1"/>
</dbReference>
<organism evidence="4 5">
    <name type="scientific">Stichopus japonicus</name>
    <name type="common">Sea cucumber</name>
    <dbReference type="NCBI Taxonomy" id="307972"/>
    <lineage>
        <taxon>Eukaryota</taxon>
        <taxon>Metazoa</taxon>
        <taxon>Echinodermata</taxon>
        <taxon>Eleutherozoa</taxon>
        <taxon>Echinozoa</taxon>
        <taxon>Holothuroidea</taxon>
        <taxon>Aspidochirotacea</taxon>
        <taxon>Aspidochirotida</taxon>
        <taxon>Stichopodidae</taxon>
        <taxon>Apostichopus</taxon>
    </lineage>
</organism>
<feature type="domain" description="Fibronectin type-III" evidence="3">
    <location>
        <begin position="449"/>
        <end position="539"/>
    </location>
</feature>
<feature type="domain" description="Fibronectin type-III" evidence="3">
    <location>
        <begin position="2628"/>
        <end position="2733"/>
    </location>
</feature>
<feature type="domain" description="Fibronectin type-III" evidence="3">
    <location>
        <begin position="636"/>
        <end position="728"/>
    </location>
</feature>
<dbReference type="OrthoDB" id="5984158at2759"/>
<feature type="domain" description="Fibronectin type-III" evidence="3">
    <location>
        <begin position="2087"/>
        <end position="2176"/>
    </location>
</feature>
<evidence type="ECO:0000259" key="3">
    <source>
        <dbReference type="PROSITE" id="PS50853"/>
    </source>
</evidence>
<evidence type="ECO:0000256" key="1">
    <source>
        <dbReference type="SAM" id="MobiDB-lite"/>
    </source>
</evidence>
<feature type="domain" description="Fibronectin type-III" evidence="3">
    <location>
        <begin position="1510"/>
        <end position="1599"/>
    </location>
</feature>
<accession>A0A2G8LQ51</accession>
<feature type="domain" description="Fibronectin type-III" evidence="3">
    <location>
        <begin position="2540"/>
        <end position="2625"/>
    </location>
</feature>
<dbReference type="FunFam" id="2.60.40.10:FF:001004">
    <property type="entry name" value="Usherin"/>
    <property type="match status" value="1"/>
</dbReference>
<keyword evidence="5" id="KW-1185">Reference proteome</keyword>
<dbReference type="InterPro" id="IPR036116">
    <property type="entry name" value="FN3_sf"/>
</dbReference>
<evidence type="ECO:0000256" key="2">
    <source>
        <dbReference type="SAM" id="Phobius"/>
    </source>
</evidence>
<feature type="domain" description="Fibronectin type-III" evidence="3">
    <location>
        <begin position="1792"/>
        <end position="1895"/>
    </location>
</feature>
<feature type="compositionally biased region" description="Polar residues" evidence="1">
    <location>
        <begin position="714"/>
        <end position="727"/>
    </location>
</feature>
<feature type="domain" description="Fibronectin type-III" evidence="3">
    <location>
        <begin position="1418"/>
        <end position="1509"/>
    </location>
</feature>
<name>A0A2G8LQ51_STIJA</name>
<dbReference type="Gene3D" id="2.60.40.10">
    <property type="entry name" value="Immunoglobulins"/>
    <property type="match status" value="22"/>
</dbReference>
<dbReference type="FunFam" id="2.60.40.10:FF:001716">
    <property type="entry name" value="Usherin"/>
    <property type="match status" value="1"/>
</dbReference>
<dbReference type="InterPro" id="IPR050713">
    <property type="entry name" value="RTP_Phos/Ushers"/>
</dbReference>
<feature type="domain" description="Fibronectin type-III" evidence="3">
    <location>
        <begin position="1697"/>
        <end position="1791"/>
    </location>
</feature>
<feature type="domain" description="Fibronectin type-III" evidence="3">
    <location>
        <begin position="2345"/>
        <end position="2429"/>
    </location>
</feature>
<dbReference type="PROSITE" id="PS50853">
    <property type="entry name" value="FN3"/>
    <property type="match status" value="20"/>
</dbReference>
<dbReference type="EMBL" id="MRZV01000014">
    <property type="protein sequence ID" value="PIK62300.1"/>
    <property type="molecule type" value="Genomic_DNA"/>
</dbReference>
<feature type="domain" description="Fibronectin type-III" evidence="3">
    <location>
        <begin position="2437"/>
        <end position="2539"/>
    </location>
</feature>
<feature type="domain" description="Fibronectin type-III" evidence="3">
    <location>
        <begin position="94"/>
        <end position="192"/>
    </location>
</feature>
<dbReference type="FunFam" id="2.60.40.10:FF:001176">
    <property type="entry name" value="Usherin"/>
    <property type="match status" value="1"/>
</dbReference>
<keyword evidence="2" id="KW-0812">Transmembrane</keyword>
<comment type="caution">
    <text evidence="4">The sequence shown here is derived from an EMBL/GenBank/DDBJ whole genome shotgun (WGS) entry which is preliminary data.</text>
</comment>
<proteinExistence type="predicted"/>
<feature type="domain" description="Fibronectin type-III" evidence="3">
    <location>
        <begin position="1600"/>
        <end position="1696"/>
    </location>
</feature>
<feature type="domain" description="Fibronectin type-III" evidence="3">
    <location>
        <begin position="1330"/>
        <end position="1417"/>
    </location>
</feature>
<keyword evidence="2" id="KW-0472">Membrane</keyword>
<dbReference type="SMART" id="SM00060">
    <property type="entry name" value="FN3"/>
    <property type="match status" value="26"/>
</dbReference>
<evidence type="ECO:0000313" key="5">
    <source>
        <dbReference type="Proteomes" id="UP000230750"/>
    </source>
</evidence>
<feature type="domain" description="Fibronectin type-III" evidence="3">
    <location>
        <begin position="1973"/>
        <end position="2083"/>
    </location>
</feature>
<feature type="domain" description="Fibronectin type-III" evidence="3">
    <location>
        <begin position="262"/>
        <end position="366"/>
    </location>
</feature>
<feature type="domain" description="Fibronectin type-III" evidence="3">
    <location>
        <begin position="540"/>
        <end position="635"/>
    </location>
</feature>
<protein>
    <submittedName>
        <fullName evidence="4">Putative usherin</fullName>
    </submittedName>
</protein>
<dbReference type="FunFam" id="2.60.40.10:FF:001379">
    <property type="entry name" value="Usherin"/>
    <property type="match status" value="1"/>
</dbReference>
<evidence type="ECO:0000313" key="4">
    <source>
        <dbReference type="EMBL" id="PIK62300.1"/>
    </source>
</evidence>
<feature type="domain" description="Fibronectin type-III" evidence="3">
    <location>
        <begin position="2180"/>
        <end position="2267"/>
    </location>
</feature>
<gene>
    <name evidence="4" type="ORF">BSL78_00731</name>
</gene>
<dbReference type="InterPro" id="IPR003961">
    <property type="entry name" value="FN3_dom"/>
</dbReference>
<feature type="domain" description="Fibronectin type-III" evidence="3">
    <location>
        <begin position="729"/>
        <end position="831"/>
    </location>
</feature>
<keyword evidence="2" id="KW-1133">Transmembrane helix</keyword>
<feature type="domain" description="Fibronectin type-III" evidence="3">
    <location>
        <begin position="897"/>
        <end position="986"/>
    </location>
</feature>